<evidence type="ECO:0000313" key="1">
    <source>
        <dbReference type="EMBL" id="SFP73712.1"/>
    </source>
</evidence>
<keyword evidence="2" id="KW-1185">Reference proteome</keyword>
<accession>A0A1I5SSD6</accession>
<organism evidence="1 2">
    <name type="scientific">Salibacterium halotolerans</name>
    <dbReference type="NCBI Taxonomy" id="1884432"/>
    <lineage>
        <taxon>Bacteria</taxon>
        <taxon>Bacillati</taxon>
        <taxon>Bacillota</taxon>
        <taxon>Bacilli</taxon>
        <taxon>Bacillales</taxon>
        <taxon>Bacillaceae</taxon>
    </lineage>
</organism>
<dbReference type="Proteomes" id="UP000198892">
    <property type="component" value="Unassembled WGS sequence"/>
</dbReference>
<dbReference type="AlphaFoldDB" id="A0A1I5SSD6"/>
<dbReference type="EMBL" id="FOXD01000009">
    <property type="protein sequence ID" value="SFP73712.1"/>
    <property type="molecule type" value="Genomic_DNA"/>
</dbReference>
<name>A0A1I5SSD6_9BACI</name>
<reference evidence="2" key="1">
    <citation type="submission" date="2016-10" db="EMBL/GenBank/DDBJ databases">
        <authorList>
            <person name="Varghese N."/>
            <person name="Submissions S."/>
        </authorList>
    </citation>
    <scope>NUCLEOTIDE SEQUENCE [LARGE SCALE GENOMIC DNA]</scope>
    <source>
        <strain evidence="2">S7</strain>
    </source>
</reference>
<sequence>MRSLFQTATFAGTLHMHKRKDLMLQKGGFLWDIPLIQGRLVHRALRPENIKKGTTITGRSGDGGGNGSWLSCRFC</sequence>
<gene>
    <name evidence="1" type="ORF">SAMN05518683_10975</name>
</gene>
<protein>
    <submittedName>
        <fullName evidence="1">Uncharacterized protein</fullName>
    </submittedName>
</protein>
<evidence type="ECO:0000313" key="2">
    <source>
        <dbReference type="Proteomes" id="UP000198892"/>
    </source>
</evidence>
<proteinExistence type="predicted"/>